<proteinExistence type="predicted"/>
<dbReference type="GO" id="GO:0006351">
    <property type="term" value="P:DNA-templated transcription"/>
    <property type="evidence" value="ECO:0007669"/>
    <property type="project" value="InterPro"/>
</dbReference>
<sequence length="77" mass="8780">IQRSDLKKGEKGFSLDFVSTRIGEAKHSIQECQDKGLTYSVSLYVTVRITDLYTGEIKEEEAYFGYLPFMTDNASFI</sequence>
<accession>A0AAW8AR37</accession>
<dbReference type="AlphaFoldDB" id="A0AAW8AR37"/>
<dbReference type="Gene3D" id="3.90.1100.10">
    <property type="match status" value="1"/>
</dbReference>
<keyword evidence="4" id="KW-0548">Nucleotidyltransferase</keyword>
<keyword evidence="2" id="KW-0240">DNA-directed RNA polymerase</keyword>
<keyword evidence="5" id="KW-0804">Transcription</keyword>
<dbReference type="GO" id="GO:0003899">
    <property type="term" value="F:DNA-directed RNA polymerase activity"/>
    <property type="evidence" value="ECO:0007669"/>
    <property type="project" value="UniProtKB-EC"/>
</dbReference>
<dbReference type="Proteomes" id="UP001244490">
    <property type="component" value="Unassembled WGS sequence"/>
</dbReference>
<organism evidence="7 8">
    <name type="scientific">Klebsiella pneumoniae</name>
    <dbReference type="NCBI Taxonomy" id="573"/>
    <lineage>
        <taxon>Bacteria</taxon>
        <taxon>Pseudomonadati</taxon>
        <taxon>Pseudomonadota</taxon>
        <taxon>Gammaproteobacteria</taxon>
        <taxon>Enterobacterales</taxon>
        <taxon>Enterobacteriaceae</taxon>
        <taxon>Klebsiella/Raoultella group</taxon>
        <taxon>Klebsiella</taxon>
        <taxon>Klebsiella pneumoniae complex</taxon>
    </lineage>
</organism>
<dbReference type="RefSeq" id="WP_305202917.1">
    <property type="nucleotide sequence ID" value="NZ_JAUUIA010001503.1"/>
</dbReference>
<protein>
    <recommendedName>
        <fullName evidence="1">DNA-directed RNA polymerase</fullName>
        <ecNumber evidence="1">2.7.7.6</ecNumber>
    </recommendedName>
</protein>
<evidence type="ECO:0000313" key="8">
    <source>
        <dbReference type="Proteomes" id="UP001244490"/>
    </source>
</evidence>
<dbReference type="EMBL" id="JAUUIA010001503">
    <property type="protein sequence ID" value="MDP0971981.1"/>
    <property type="molecule type" value="Genomic_DNA"/>
</dbReference>
<evidence type="ECO:0000256" key="2">
    <source>
        <dbReference type="ARBA" id="ARBA00022478"/>
    </source>
</evidence>
<dbReference type="InterPro" id="IPR007644">
    <property type="entry name" value="RNA_pol_bsu_protrusion"/>
</dbReference>
<evidence type="ECO:0000256" key="5">
    <source>
        <dbReference type="ARBA" id="ARBA00023163"/>
    </source>
</evidence>
<dbReference type="SUPFAM" id="SSF64484">
    <property type="entry name" value="beta and beta-prime subunits of DNA dependent RNA-polymerase"/>
    <property type="match status" value="1"/>
</dbReference>
<gene>
    <name evidence="7" type="ORF">Q6294_34170</name>
</gene>
<dbReference type="Pfam" id="PF04563">
    <property type="entry name" value="RNA_pol_Rpb2_1"/>
    <property type="match status" value="1"/>
</dbReference>
<evidence type="ECO:0000313" key="7">
    <source>
        <dbReference type="EMBL" id="MDP0971981.1"/>
    </source>
</evidence>
<evidence type="ECO:0000256" key="4">
    <source>
        <dbReference type="ARBA" id="ARBA00022695"/>
    </source>
</evidence>
<evidence type="ECO:0000256" key="1">
    <source>
        <dbReference type="ARBA" id="ARBA00012418"/>
    </source>
</evidence>
<feature type="non-terminal residue" evidence="7">
    <location>
        <position position="1"/>
    </location>
</feature>
<feature type="non-terminal residue" evidence="7">
    <location>
        <position position="77"/>
    </location>
</feature>
<dbReference type="GO" id="GO:0003677">
    <property type="term" value="F:DNA binding"/>
    <property type="evidence" value="ECO:0007669"/>
    <property type="project" value="InterPro"/>
</dbReference>
<name>A0AAW8AR37_KLEPN</name>
<dbReference type="EC" id="2.7.7.6" evidence="1"/>
<reference evidence="7" key="1">
    <citation type="submission" date="2023-07" db="EMBL/GenBank/DDBJ databases">
        <authorList>
            <person name="Peng Z."/>
        </authorList>
    </citation>
    <scope>NUCLEOTIDE SEQUENCE</scope>
    <source>
        <strain evidence="7">KP219</strain>
    </source>
</reference>
<keyword evidence="3" id="KW-0808">Transferase</keyword>
<evidence type="ECO:0000259" key="6">
    <source>
        <dbReference type="Pfam" id="PF04563"/>
    </source>
</evidence>
<dbReference type="GO" id="GO:0000428">
    <property type="term" value="C:DNA-directed RNA polymerase complex"/>
    <property type="evidence" value="ECO:0007669"/>
    <property type="project" value="UniProtKB-KW"/>
</dbReference>
<evidence type="ECO:0000256" key="3">
    <source>
        <dbReference type="ARBA" id="ARBA00022679"/>
    </source>
</evidence>
<feature type="domain" description="RNA polymerase beta subunit protrusion" evidence="6">
    <location>
        <begin position="9"/>
        <end position="73"/>
    </location>
</feature>
<comment type="caution">
    <text evidence="7">The sequence shown here is derived from an EMBL/GenBank/DDBJ whole genome shotgun (WGS) entry which is preliminary data.</text>
</comment>